<dbReference type="InterPro" id="IPR030678">
    <property type="entry name" value="Peptide/Ni-bd"/>
</dbReference>
<dbReference type="PROSITE" id="PS51318">
    <property type="entry name" value="TAT"/>
    <property type="match status" value="1"/>
</dbReference>
<accession>A0A387BMZ3</accession>
<dbReference type="InterPro" id="IPR006311">
    <property type="entry name" value="TAT_signal"/>
</dbReference>
<keyword evidence="1" id="KW-0732">Signal</keyword>
<proteinExistence type="predicted"/>
<dbReference type="PIRSF" id="PIRSF002741">
    <property type="entry name" value="MppA"/>
    <property type="match status" value="1"/>
</dbReference>
<dbReference type="Pfam" id="PF00496">
    <property type="entry name" value="SBP_bac_5"/>
    <property type="match status" value="1"/>
</dbReference>
<feature type="signal peptide" evidence="1">
    <location>
        <begin position="1"/>
        <end position="42"/>
    </location>
</feature>
<evidence type="ECO:0000256" key="1">
    <source>
        <dbReference type="SAM" id="SignalP"/>
    </source>
</evidence>
<name>A0A387BMZ3_9MICO</name>
<evidence type="ECO:0000313" key="4">
    <source>
        <dbReference type="Proteomes" id="UP000275069"/>
    </source>
</evidence>
<dbReference type="AlphaFoldDB" id="A0A387BMZ3"/>
<gene>
    <name evidence="3" type="ORF">D7I44_00830</name>
</gene>
<dbReference type="GO" id="GO:1904680">
    <property type="term" value="F:peptide transmembrane transporter activity"/>
    <property type="evidence" value="ECO:0007669"/>
    <property type="project" value="TreeGrafter"/>
</dbReference>
<dbReference type="PANTHER" id="PTHR30290">
    <property type="entry name" value="PERIPLASMIC BINDING COMPONENT OF ABC TRANSPORTER"/>
    <property type="match status" value="1"/>
</dbReference>
<dbReference type="KEGG" id="gry:D7I44_00830"/>
<dbReference type="OrthoDB" id="3225986at2"/>
<dbReference type="PROSITE" id="PS51257">
    <property type="entry name" value="PROKAR_LIPOPROTEIN"/>
    <property type="match status" value="1"/>
</dbReference>
<dbReference type="InterPro" id="IPR000914">
    <property type="entry name" value="SBP_5_dom"/>
</dbReference>
<dbReference type="SUPFAM" id="SSF53850">
    <property type="entry name" value="Periplasmic binding protein-like II"/>
    <property type="match status" value="1"/>
</dbReference>
<dbReference type="GO" id="GO:0015833">
    <property type="term" value="P:peptide transport"/>
    <property type="evidence" value="ECO:0007669"/>
    <property type="project" value="TreeGrafter"/>
</dbReference>
<dbReference type="GO" id="GO:0042597">
    <property type="term" value="C:periplasmic space"/>
    <property type="evidence" value="ECO:0007669"/>
    <property type="project" value="UniProtKB-ARBA"/>
</dbReference>
<organism evidence="3 4">
    <name type="scientific">Gryllotalpicola protaetiae</name>
    <dbReference type="NCBI Taxonomy" id="2419771"/>
    <lineage>
        <taxon>Bacteria</taxon>
        <taxon>Bacillati</taxon>
        <taxon>Actinomycetota</taxon>
        <taxon>Actinomycetes</taxon>
        <taxon>Micrococcales</taxon>
        <taxon>Microbacteriaceae</taxon>
        <taxon>Gryllotalpicola</taxon>
    </lineage>
</organism>
<sequence length="555" mass="58741">MSPFERAVGDRLRLTRRRVAAGSVLLALAAAVSGCASGSSPAAGTAADLTTAKTSAGTVSGGTLVVGLTAANLPSADTVLAGQQGNEGLRFVAYQLYDGLTRLDLDSTTATPQPQPDLATSWSANADATVWTFRLRTDVAFTDGTPFNADAVIFNLDRYFDADSPFADPSIQGLAASYVPGVASFRALDADTVEITTRTPDAGFPEDAANLFMASPTAVRKSGNDGFASSPVGTGPFVYEGSANNQLTMAANPRYWAGAPKLDKVVLKPIPDSAQRTAALRSGSVNWVEDPNPDDLAGLKDAGFQVLSNSYDHDWTWVFNLQAGPLGKAQVRRALNYGIDRATMSSDLLHGTGNASYQVAPVSNSAYSKSNDLYSYDPDKAKKLLAEAGYPDGFSLTVEYPTAGSGNMIPTPMNEELQADLAKIGVEVKLLPTEWATLLTQYQSGKFAPGVDALNISLPFNQEAIWSEAFGTGGVINAGGYSNPHVDELIAEAQKTVDSDKRYAILQTVAGLVTRDAPWLFIVNDRAPRAMAPSVHNFTQPKAWFIDLTKASVSN</sequence>
<dbReference type="Proteomes" id="UP000275069">
    <property type="component" value="Chromosome"/>
</dbReference>
<protein>
    <submittedName>
        <fullName evidence="3">ABC transporter substrate-binding protein</fullName>
    </submittedName>
</protein>
<reference evidence="3 4" key="1">
    <citation type="submission" date="2018-09" db="EMBL/GenBank/DDBJ databases">
        <title>Genome sequencing of strain 2DFW10M-5.</title>
        <authorList>
            <person name="Heo J."/>
            <person name="Kim S.-J."/>
            <person name="Kwon S.-W."/>
        </authorList>
    </citation>
    <scope>NUCLEOTIDE SEQUENCE [LARGE SCALE GENOMIC DNA]</scope>
    <source>
        <strain evidence="3 4">2DFW10M-5</strain>
    </source>
</reference>
<feature type="chain" id="PRO_5039354049" evidence="1">
    <location>
        <begin position="43"/>
        <end position="555"/>
    </location>
</feature>
<evidence type="ECO:0000259" key="2">
    <source>
        <dbReference type="Pfam" id="PF00496"/>
    </source>
</evidence>
<dbReference type="PANTHER" id="PTHR30290:SF83">
    <property type="entry name" value="ABC TRANSPORTER SUBSTRATE-BINDING PROTEIN"/>
    <property type="match status" value="1"/>
</dbReference>
<dbReference type="EMBL" id="CP032624">
    <property type="protein sequence ID" value="AYG05193.1"/>
    <property type="molecule type" value="Genomic_DNA"/>
</dbReference>
<keyword evidence="4" id="KW-1185">Reference proteome</keyword>
<feature type="domain" description="Solute-binding protein family 5" evidence="2">
    <location>
        <begin position="113"/>
        <end position="459"/>
    </location>
</feature>
<dbReference type="Gene3D" id="3.90.76.10">
    <property type="entry name" value="Dipeptide-binding Protein, Domain 1"/>
    <property type="match status" value="1"/>
</dbReference>
<evidence type="ECO:0000313" key="3">
    <source>
        <dbReference type="EMBL" id="AYG05193.1"/>
    </source>
</evidence>
<dbReference type="InterPro" id="IPR039424">
    <property type="entry name" value="SBP_5"/>
</dbReference>
<dbReference type="GO" id="GO:0043190">
    <property type="term" value="C:ATP-binding cassette (ABC) transporter complex"/>
    <property type="evidence" value="ECO:0007669"/>
    <property type="project" value="InterPro"/>
</dbReference>
<dbReference type="Gene3D" id="3.10.105.10">
    <property type="entry name" value="Dipeptide-binding Protein, Domain 3"/>
    <property type="match status" value="1"/>
</dbReference>
<dbReference type="Gene3D" id="3.40.190.10">
    <property type="entry name" value="Periplasmic binding protein-like II"/>
    <property type="match status" value="1"/>
</dbReference>